<gene>
    <name evidence="3" type="ORF">ND861_12995</name>
    <name evidence="4" type="ORF">ND862_12950</name>
</gene>
<sequence length="382" mass="44735">MSRRSKYSPEFKEQAVKRAMSGSFTIKEVSESLGISYFVLRQWKAEFLKKSDQLNPPTDKQIKESEELKKLRKELVKLREEKRYLKKVCSHALKGTKSRLEFMATYRNEFKVTSMATYLAVSRSGFYDYVKRLKNPNGKLDLAFIDFVRETWKSSKQSYGLIRILNEVRKNSLGYGSRKVKKAMNLLNIKGKQDKKFRISTTDSKHSKRIAPDLVQRKFHVEKKDEVWVSDVTFVRSFSGWLYLCVILDLYSRKVVSWKISTRNDSELIVDALNQAINSRNPNKGIIFHTDKGSNYCSGEVRKILATNRIRRSNSRKGNCWDNAVAESFFATLKREIEFNVFQNLKDAKNNLFDYIEVFYNRPRSHSFLGYVSPEKFELKMN</sequence>
<dbReference type="InterPro" id="IPR009057">
    <property type="entry name" value="Homeodomain-like_sf"/>
</dbReference>
<dbReference type="GO" id="GO:0004803">
    <property type="term" value="F:transposase activity"/>
    <property type="evidence" value="ECO:0007669"/>
    <property type="project" value="InterPro"/>
</dbReference>
<evidence type="ECO:0000313" key="5">
    <source>
        <dbReference type="Proteomes" id="UP001208540"/>
    </source>
</evidence>
<dbReference type="PROSITE" id="PS50994">
    <property type="entry name" value="INTEGRASE"/>
    <property type="match status" value="1"/>
</dbReference>
<dbReference type="GO" id="GO:0015074">
    <property type="term" value="P:DNA integration"/>
    <property type="evidence" value="ECO:0007669"/>
    <property type="project" value="InterPro"/>
</dbReference>
<dbReference type="InterPro" id="IPR002514">
    <property type="entry name" value="Transposase_8"/>
</dbReference>
<dbReference type="PANTHER" id="PTHR46889:SF4">
    <property type="entry name" value="TRANSPOSASE INSO FOR INSERTION SEQUENCE ELEMENT IS911B-RELATED"/>
    <property type="match status" value="1"/>
</dbReference>
<dbReference type="Proteomes" id="UP001208540">
    <property type="component" value="Unassembled WGS sequence"/>
</dbReference>
<dbReference type="PANTHER" id="PTHR46889">
    <property type="entry name" value="TRANSPOSASE INSF FOR INSERTION SEQUENCE IS3B-RELATED"/>
    <property type="match status" value="1"/>
</dbReference>
<keyword evidence="6" id="KW-1185">Reference proteome</keyword>
<dbReference type="SUPFAM" id="SSF53098">
    <property type="entry name" value="Ribonuclease H-like"/>
    <property type="match status" value="1"/>
</dbReference>
<dbReference type="RefSeq" id="WP_265352219.1">
    <property type="nucleotide sequence ID" value="NZ_JAMQPL010000005.1"/>
</dbReference>
<dbReference type="SUPFAM" id="SSF46689">
    <property type="entry name" value="Homeodomain-like"/>
    <property type="match status" value="1"/>
</dbReference>
<evidence type="ECO:0000313" key="4">
    <source>
        <dbReference type="EMBL" id="MCW7531128.1"/>
    </source>
</evidence>
<dbReference type="InterPro" id="IPR001584">
    <property type="entry name" value="Integrase_cat-core"/>
</dbReference>
<feature type="coiled-coil region" evidence="1">
    <location>
        <begin position="61"/>
        <end position="88"/>
    </location>
</feature>
<protein>
    <submittedName>
        <fullName evidence="4">IS3 family transposase</fullName>
    </submittedName>
</protein>
<dbReference type="InterPro" id="IPR012337">
    <property type="entry name" value="RNaseH-like_sf"/>
</dbReference>
<dbReference type="Pfam" id="PF13333">
    <property type="entry name" value="rve_2"/>
    <property type="match status" value="1"/>
</dbReference>
<dbReference type="AlphaFoldDB" id="A0AAW5VNE9"/>
<dbReference type="EMBL" id="JAMQPL010000005">
    <property type="protein sequence ID" value="MCW7531128.1"/>
    <property type="molecule type" value="Genomic_DNA"/>
</dbReference>
<dbReference type="Proteomes" id="UP001208912">
    <property type="component" value="Unassembled WGS sequence"/>
</dbReference>
<dbReference type="InterPro" id="IPR036397">
    <property type="entry name" value="RNaseH_sf"/>
</dbReference>
<name>A0AAW5VNE9_9LEPT</name>
<evidence type="ECO:0000313" key="6">
    <source>
        <dbReference type="Proteomes" id="UP001208912"/>
    </source>
</evidence>
<reference evidence="4 6" key="1">
    <citation type="submission" date="2022-06" db="EMBL/GenBank/DDBJ databases">
        <title>Leptospira isolates from biofilms formed at urban environments.</title>
        <authorList>
            <person name="Ribeiro P.S."/>
            <person name="Sousa T."/>
            <person name="Carvalho N."/>
            <person name="Aburjaile F."/>
            <person name="Neves F."/>
            <person name="Oliveira D."/>
            <person name="Blanco L."/>
            <person name="Lima J."/>
            <person name="Costa F."/>
            <person name="Brenig B."/>
            <person name="Soares S."/>
            <person name="Ramos R."/>
            <person name="Goes-Neto A."/>
            <person name="Matiuzzi M."/>
            <person name="Azevedo V."/>
            <person name="Ristow P."/>
        </authorList>
    </citation>
    <scope>NUCLEOTIDE SEQUENCE</scope>
    <source>
        <strain evidence="3 6">VSF19</strain>
        <strain evidence="4">VSF20</strain>
    </source>
</reference>
<dbReference type="Gene3D" id="3.30.420.10">
    <property type="entry name" value="Ribonuclease H-like superfamily/Ribonuclease H"/>
    <property type="match status" value="1"/>
</dbReference>
<comment type="caution">
    <text evidence="4">The sequence shown here is derived from an EMBL/GenBank/DDBJ whole genome shotgun (WGS) entry which is preliminary data.</text>
</comment>
<accession>A0AAW5VNE9</accession>
<dbReference type="EMBL" id="JAMQPM010000005">
    <property type="protein sequence ID" value="MCW7527271.1"/>
    <property type="molecule type" value="Genomic_DNA"/>
</dbReference>
<dbReference type="Pfam" id="PF00665">
    <property type="entry name" value="rve"/>
    <property type="match status" value="1"/>
</dbReference>
<keyword evidence="1" id="KW-0175">Coiled coil</keyword>
<evidence type="ECO:0000313" key="3">
    <source>
        <dbReference type="EMBL" id="MCW7527271.1"/>
    </source>
</evidence>
<dbReference type="NCBIfam" id="NF033516">
    <property type="entry name" value="transpos_IS3"/>
    <property type="match status" value="1"/>
</dbReference>
<dbReference type="Pfam" id="PF01527">
    <property type="entry name" value="HTH_Tnp_1"/>
    <property type="match status" value="1"/>
</dbReference>
<dbReference type="InterPro" id="IPR048020">
    <property type="entry name" value="Transpos_IS3"/>
</dbReference>
<evidence type="ECO:0000256" key="1">
    <source>
        <dbReference type="SAM" id="Coils"/>
    </source>
</evidence>
<proteinExistence type="predicted"/>
<dbReference type="Gene3D" id="1.10.10.60">
    <property type="entry name" value="Homeodomain-like"/>
    <property type="match status" value="1"/>
</dbReference>
<organism evidence="4 5">
    <name type="scientific">Leptospira soteropolitanensis</name>
    <dbReference type="NCBI Taxonomy" id="2950025"/>
    <lineage>
        <taxon>Bacteria</taxon>
        <taxon>Pseudomonadati</taxon>
        <taxon>Spirochaetota</taxon>
        <taxon>Spirochaetia</taxon>
        <taxon>Leptospirales</taxon>
        <taxon>Leptospiraceae</taxon>
        <taxon>Leptospira</taxon>
    </lineage>
</organism>
<dbReference type="GO" id="GO:0003677">
    <property type="term" value="F:DNA binding"/>
    <property type="evidence" value="ECO:0007669"/>
    <property type="project" value="InterPro"/>
</dbReference>
<evidence type="ECO:0000259" key="2">
    <source>
        <dbReference type="PROSITE" id="PS50994"/>
    </source>
</evidence>
<feature type="domain" description="Integrase catalytic" evidence="2">
    <location>
        <begin position="208"/>
        <end position="381"/>
    </location>
</feature>
<dbReference type="GO" id="GO:0006313">
    <property type="term" value="P:DNA transposition"/>
    <property type="evidence" value="ECO:0007669"/>
    <property type="project" value="InterPro"/>
</dbReference>
<dbReference type="InterPro" id="IPR050900">
    <property type="entry name" value="Transposase_IS3/IS150/IS904"/>
</dbReference>